<dbReference type="Pfam" id="PF02413">
    <property type="entry name" value="Caudo_TAP"/>
    <property type="match status" value="1"/>
</dbReference>
<evidence type="ECO:0000313" key="2">
    <source>
        <dbReference type="Proteomes" id="UP000186736"/>
    </source>
</evidence>
<name>A0A1Q9R267_PSEPU</name>
<evidence type="ECO:0008006" key="3">
    <source>
        <dbReference type="Google" id="ProtNLM"/>
    </source>
</evidence>
<dbReference type="RefSeq" id="WP_305955597.1">
    <property type="nucleotide sequence ID" value="NZ_MKZO01000031.1"/>
</dbReference>
<dbReference type="Proteomes" id="UP000186736">
    <property type="component" value="Unassembled WGS sequence"/>
</dbReference>
<sequence length="198" mass="21409">MRIKFSPQRRDDQLSIERAGDALTVNGVKFDFANLPLGATLPAGAADCPWIFGDIERTAEGVHVMMLLPHAADAPESARFPRDIVNPADGPILLPGTTAQVYASSVPGVIEWSRMITAEMKAEADAARHLADVVADTASRRAAADSAIAPLQDAVDLDEATEEEAARLKEWKRYRVALNRLPEQAGYPTEIDWPAPPA</sequence>
<reference evidence="1 2" key="1">
    <citation type="submission" date="2016-10" db="EMBL/GenBank/DDBJ databases">
        <title>Genome Sequence of Pseudomonas putida GM4FR.</title>
        <authorList>
            <person name="Poehlein A."/>
            <person name="Wemheuer F."/>
            <person name="Hollensteiner J."/>
            <person name="Wemheuer B."/>
        </authorList>
    </citation>
    <scope>NUCLEOTIDE SEQUENCE [LARGE SCALE GENOMIC DNA]</scope>
    <source>
        <strain evidence="1 2">GM4FR</strain>
    </source>
</reference>
<dbReference type="AlphaFoldDB" id="A0A1Q9R267"/>
<organism evidence="1 2">
    <name type="scientific">Pseudomonas putida</name>
    <name type="common">Arthrobacter siderocapsulatus</name>
    <dbReference type="NCBI Taxonomy" id="303"/>
    <lineage>
        <taxon>Bacteria</taxon>
        <taxon>Pseudomonadati</taxon>
        <taxon>Pseudomonadota</taxon>
        <taxon>Gammaproteobacteria</taxon>
        <taxon>Pseudomonadales</taxon>
        <taxon>Pseudomonadaceae</taxon>
        <taxon>Pseudomonas</taxon>
    </lineage>
</organism>
<evidence type="ECO:0000313" key="1">
    <source>
        <dbReference type="EMBL" id="OLS61497.1"/>
    </source>
</evidence>
<dbReference type="InterPro" id="IPR003458">
    <property type="entry name" value="Phage_T4_Gp38_tail_assem"/>
</dbReference>
<dbReference type="EMBL" id="MKZO01000031">
    <property type="protein sequence ID" value="OLS61497.1"/>
    <property type="molecule type" value="Genomic_DNA"/>
</dbReference>
<protein>
    <recommendedName>
        <fullName evidence="3">Tail fiber assembly protein</fullName>
    </recommendedName>
</protein>
<comment type="caution">
    <text evidence="1">The sequence shown here is derived from an EMBL/GenBank/DDBJ whole genome shotgun (WGS) entry which is preliminary data.</text>
</comment>
<gene>
    <name evidence="1" type="ORF">PSEMO_35640</name>
</gene>
<accession>A0A1Q9R267</accession>
<proteinExistence type="predicted"/>